<evidence type="ECO:0000256" key="4">
    <source>
        <dbReference type="ARBA" id="ARBA00022692"/>
    </source>
</evidence>
<organism evidence="8 9">
    <name type="scientific">Streptomyces alkaliphilus</name>
    <dbReference type="NCBI Taxonomy" id="1472722"/>
    <lineage>
        <taxon>Bacteria</taxon>
        <taxon>Bacillati</taxon>
        <taxon>Actinomycetota</taxon>
        <taxon>Actinomycetes</taxon>
        <taxon>Kitasatosporales</taxon>
        <taxon>Streptomycetaceae</taxon>
        <taxon>Streptomyces</taxon>
    </lineage>
</organism>
<evidence type="ECO:0000313" key="9">
    <source>
        <dbReference type="Proteomes" id="UP000538929"/>
    </source>
</evidence>
<evidence type="ECO:0000256" key="6">
    <source>
        <dbReference type="ARBA" id="ARBA00023136"/>
    </source>
</evidence>
<protein>
    <submittedName>
        <fullName evidence="8">GlsB/YeaQ/YmgE family stress response membrane protein</fullName>
    </submittedName>
</protein>
<dbReference type="EMBL" id="VKHT01000463">
    <property type="protein sequence ID" value="MBB0245345.1"/>
    <property type="molecule type" value="Genomic_DNA"/>
</dbReference>
<evidence type="ECO:0000256" key="5">
    <source>
        <dbReference type="ARBA" id="ARBA00022989"/>
    </source>
</evidence>
<feature type="transmembrane region" description="Helical" evidence="7">
    <location>
        <begin position="27"/>
        <end position="53"/>
    </location>
</feature>
<comment type="similarity">
    <text evidence="2">Belongs to the UPF0410 family.</text>
</comment>
<comment type="subcellular location">
    <subcellularLocation>
        <location evidence="1">Cell membrane</location>
        <topology evidence="1">Multi-pass membrane protein</topology>
    </subcellularLocation>
</comment>
<keyword evidence="9" id="KW-1185">Reference proteome</keyword>
<keyword evidence="4 7" id="KW-0812">Transmembrane</keyword>
<comment type="caution">
    <text evidence="8">The sequence shown here is derived from an EMBL/GenBank/DDBJ whole genome shotgun (WGS) entry which is preliminary data.</text>
</comment>
<reference evidence="9" key="1">
    <citation type="submission" date="2019-10" db="EMBL/GenBank/DDBJ databases">
        <title>Streptomyces sp. nov., a novel actinobacterium isolated from alkaline environment.</title>
        <authorList>
            <person name="Golinska P."/>
        </authorList>
    </citation>
    <scope>NUCLEOTIDE SEQUENCE [LARGE SCALE GENOMIC DNA]</scope>
    <source>
        <strain evidence="9">DSM 42118</strain>
    </source>
</reference>
<dbReference type="RefSeq" id="WP_182606841.1">
    <property type="nucleotide sequence ID" value="NZ_VKHT01000463.1"/>
</dbReference>
<gene>
    <name evidence="8" type="ORF">FNQ90_14860</name>
</gene>
<feature type="transmembrane region" description="Helical" evidence="7">
    <location>
        <begin position="65"/>
        <end position="82"/>
    </location>
</feature>
<dbReference type="InterPro" id="IPR007341">
    <property type="entry name" value="Transgly_assoc"/>
</dbReference>
<dbReference type="Proteomes" id="UP000538929">
    <property type="component" value="Unassembled WGS sequence"/>
</dbReference>
<keyword evidence="3" id="KW-1003">Cell membrane</keyword>
<keyword evidence="6 7" id="KW-0472">Membrane</keyword>
<keyword evidence="5 7" id="KW-1133">Transmembrane helix</keyword>
<evidence type="ECO:0000256" key="7">
    <source>
        <dbReference type="SAM" id="Phobius"/>
    </source>
</evidence>
<evidence type="ECO:0000313" key="8">
    <source>
        <dbReference type="EMBL" id="MBB0245345.1"/>
    </source>
</evidence>
<evidence type="ECO:0000256" key="3">
    <source>
        <dbReference type="ARBA" id="ARBA00022475"/>
    </source>
</evidence>
<dbReference type="GO" id="GO:0005886">
    <property type="term" value="C:plasma membrane"/>
    <property type="evidence" value="ECO:0007669"/>
    <property type="project" value="UniProtKB-SubCell"/>
</dbReference>
<sequence length="89" mass="9116">MGIIAWIILGLIAGAIAKKVMPGDGPGGFIVTILLGIAGALLGGFLGSALFGVDAVDGFFEISTWVAAIIGAVILLFLYQLLTGRRSRV</sequence>
<dbReference type="PANTHER" id="PTHR33884">
    <property type="entry name" value="UPF0410 PROTEIN YMGE"/>
    <property type="match status" value="1"/>
</dbReference>
<name>A0A7W3TES7_9ACTN</name>
<dbReference type="AlphaFoldDB" id="A0A7W3TES7"/>
<evidence type="ECO:0000256" key="1">
    <source>
        <dbReference type="ARBA" id="ARBA00004651"/>
    </source>
</evidence>
<proteinExistence type="inferred from homology"/>
<evidence type="ECO:0000256" key="2">
    <source>
        <dbReference type="ARBA" id="ARBA00011006"/>
    </source>
</evidence>
<dbReference type="Pfam" id="PF04226">
    <property type="entry name" value="Transgly_assoc"/>
    <property type="match status" value="1"/>
</dbReference>
<dbReference type="PANTHER" id="PTHR33884:SF3">
    <property type="entry name" value="UPF0410 PROTEIN YMGE"/>
    <property type="match status" value="1"/>
</dbReference>
<accession>A0A7W3TES7</accession>